<evidence type="ECO:0000313" key="10">
    <source>
        <dbReference type="Proteomes" id="UP000640274"/>
    </source>
</evidence>
<comment type="similarity">
    <text evidence="2">Belongs to the FliH family.</text>
</comment>
<keyword evidence="9" id="KW-0966">Cell projection</keyword>
<name>A0A934J234_9BACL</name>
<reference evidence="9" key="1">
    <citation type="submission" date="2020-12" db="EMBL/GenBank/DDBJ databases">
        <authorList>
            <person name="Huq M.A."/>
        </authorList>
    </citation>
    <scope>NUCLEOTIDE SEQUENCE</scope>
    <source>
        <strain evidence="9">MAHUQ-46</strain>
    </source>
</reference>
<feature type="domain" description="Flagellar assembly protein FliH/Type III secretion system HrpE" evidence="8">
    <location>
        <begin position="130"/>
        <end position="259"/>
    </location>
</feature>
<dbReference type="Proteomes" id="UP000640274">
    <property type="component" value="Unassembled WGS sequence"/>
</dbReference>
<protein>
    <submittedName>
        <fullName evidence="9">Flagellar assembly protein FliH</fullName>
    </submittedName>
</protein>
<accession>A0A934J234</accession>
<keyword evidence="9" id="KW-0282">Flagellum</keyword>
<keyword evidence="9" id="KW-0969">Cilium</keyword>
<feature type="region of interest" description="Disordered" evidence="7">
    <location>
        <begin position="25"/>
        <end position="47"/>
    </location>
</feature>
<keyword evidence="5" id="KW-0653">Protein transport</keyword>
<evidence type="ECO:0000313" key="9">
    <source>
        <dbReference type="EMBL" id="MBJ6363377.1"/>
    </source>
</evidence>
<dbReference type="Pfam" id="PF02108">
    <property type="entry name" value="FliH"/>
    <property type="match status" value="1"/>
</dbReference>
<evidence type="ECO:0000256" key="2">
    <source>
        <dbReference type="ARBA" id="ARBA00006602"/>
    </source>
</evidence>
<evidence type="ECO:0000256" key="4">
    <source>
        <dbReference type="ARBA" id="ARBA00022795"/>
    </source>
</evidence>
<dbReference type="PANTHER" id="PTHR34982:SF1">
    <property type="entry name" value="FLAGELLAR ASSEMBLY PROTEIN FLIH"/>
    <property type="match status" value="1"/>
</dbReference>
<dbReference type="GO" id="GO:0044781">
    <property type="term" value="P:bacterial-type flagellum organization"/>
    <property type="evidence" value="ECO:0007669"/>
    <property type="project" value="UniProtKB-KW"/>
</dbReference>
<evidence type="ECO:0000256" key="7">
    <source>
        <dbReference type="SAM" id="MobiDB-lite"/>
    </source>
</evidence>
<comment type="caution">
    <text evidence="9">The sequence shown here is derived from an EMBL/GenBank/DDBJ whole genome shotgun (WGS) entry which is preliminary data.</text>
</comment>
<keyword evidence="4" id="KW-1005">Bacterial flagellum biogenesis</keyword>
<organism evidence="9 10">
    <name type="scientific">Paenibacillus roseus</name>
    <dbReference type="NCBI Taxonomy" id="2798579"/>
    <lineage>
        <taxon>Bacteria</taxon>
        <taxon>Bacillati</taxon>
        <taxon>Bacillota</taxon>
        <taxon>Bacilli</taxon>
        <taxon>Bacillales</taxon>
        <taxon>Paenibacillaceae</taxon>
        <taxon>Paenibacillus</taxon>
    </lineage>
</organism>
<evidence type="ECO:0000256" key="5">
    <source>
        <dbReference type="ARBA" id="ARBA00022927"/>
    </source>
</evidence>
<dbReference type="InterPro" id="IPR018035">
    <property type="entry name" value="Flagellar_FliH/T3SS_HrpE"/>
</dbReference>
<dbReference type="PANTHER" id="PTHR34982">
    <property type="entry name" value="YOP PROTEINS TRANSLOCATION PROTEIN L"/>
    <property type="match status" value="1"/>
</dbReference>
<feature type="compositionally biased region" description="Basic and acidic residues" evidence="7">
    <location>
        <begin position="36"/>
        <end position="47"/>
    </location>
</feature>
<evidence type="ECO:0000256" key="3">
    <source>
        <dbReference type="ARBA" id="ARBA00022448"/>
    </source>
</evidence>
<sequence>MSNLIKSAHVVAMEDLKKLQTEKRYVSAAQQESEQPEDHYLPTEEELQTRQLRDQIIEDAESYAKERLEQANSEAEQMLQAAREQIEQWWSERRSEDEQLAESSRKQGYEQGYQEGLVHAEEDNSRHWAQHIDDAKALLEQAYRSREEIIQEAEPFLVELSCAISEKIIGKQLTAAPDWALELVVKSLSRRREQGMIALCVAPDQLAFMEAAREELSLVIDSQAELQILPDVSVKGHGCVIRSMYGSIDARIDTQLEEIKRELIQLAIQGEERRSADEQT</sequence>
<keyword evidence="6" id="KW-1006">Bacterial flagellum protein export</keyword>
<dbReference type="EMBL" id="JAELUP010000103">
    <property type="protein sequence ID" value="MBJ6363377.1"/>
    <property type="molecule type" value="Genomic_DNA"/>
</dbReference>
<evidence type="ECO:0000256" key="1">
    <source>
        <dbReference type="ARBA" id="ARBA00003041"/>
    </source>
</evidence>
<gene>
    <name evidence="9" type="ORF">JFN88_19415</name>
</gene>
<dbReference type="InterPro" id="IPR051472">
    <property type="entry name" value="T3SS_Stator/FliH"/>
</dbReference>
<keyword evidence="10" id="KW-1185">Reference proteome</keyword>
<proteinExistence type="inferred from homology"/>
<evidence type="ECO:0000259" key="8">
    <source>
        <dbReference type="Pfam" id="PF02108"/>
    </source>
</evidence>
<dbReference type="GO" id="GO:0015031">
    <property type="term" value="P:protein transport"/>
    <property type="evidence" value="ECO:0007669"/>
    <property type="project" value="UniProtKB-KW"/>
</dbReference>
<dbReference type="AlphaFoldDB" id="A0A934J234"/>
<comment type="function">
    <text evidence="1">Needed for flagellar regrowth and assembly.</text>
</comment>
<dbReference type="RefSeq" id="WP_199020923.1">
    <property type="nucleotide sequence ID" value="NZ_JAELUP010000103.1"/>
</dbReference>
<dbReference type="GO" id="GO:0005829">
    <property type="term" value="C:cytosol"/>
    <property type="evidence" value="ECO:0007669"/>
    <property type="project" value="TreeGrafter"/>
</dbReference>
<evidence type="ECO:0000256" key="6">
    <source>
        <dbReference type="ARBA" id="ARBA00023225"/>
    </source>
</evidence>
<keyword evidence="3" id="KW-0813">Transport</keyword>